<dbReference type="AlphaFoldDB" id="A0A0B1P375"/>
<evidence type="ECO:0000256" key="4">
    <source>
        <dbReference type="ARBA" id="ARBA00022898"/>
    </source>
</evidence>
<dbReference type="InterPro" id="IPR015421">
    <property type="entry name" value="PyrdxlP-dep_Trfase_major"/>
</dbReference>
<dbReference type="GO" id="GO:0016740">
    <property type="term" value="F:transferase activity"/>
    <property type="evidence" value="ECO:0007669"/>
    <property type="project" value="UniProtKB-KW"/>
</dbReference>
<accession>A0A0B1P375</accession>
<feature type="domain" description="Aminotransferase class I/classII large" evidence="5">
    <location>
        <begin position="2"/>
        <end position="314"/>
    </location>
</feature>
<evidence type="ECO:0000313" key="7">
    <source>
        <dbReference type="Proteomes" id="UP000030854"/>
    </source>
</evidence>
<dbReference type="GO" id="GO:0009102">
    <property type="term" value="P:biotin biosynthetic process"/>
    <property type="evidence" value="ECO:0007669"/>
    <property type="project" value="TreeGrafter"/>
</dbReference>
<dbReference type="SUPFAM" id="SSF53383">
    <property type="entry name" value="PLP-dependent transferases"/>
    <property type="match status" value="1"/>
</dbReference>
<dbReference type="HOGENOM" id="CLU_015846_3_0_1"/>
<evidence type="ECO:0000313" key="6">
    <source>
        <dbReference type="EMBL" id="KHJ33147.1"/>
    </source>
</evidence>
<dbReference type="InterPro" id="IPR050087">
    <property type="entry name" value="AON_synthase_class-II"/>
</dbReference>
<dbReference type="InterPro" id="IPR015422">
    <property type="entry name" value="PyrdxlP-dep_Trfase_small"/>
</dbReference>
<evidence type="ECO:0000256" key="1">
    <source>
        <dbReference type="ARBA" id="ARBA00001933"/>
    </source>
</evidence>
<evidence type="ECO:0000256" key="2">
    <source>
        <dbReference type="ARBA" id="ARBA00010008"/>
    </source>
</evidence>
<keyword evidence="7" id="KW-1185">Reference proteome</keyword>
<dbReference type="GO" id="GO:0030170">
    <property type="term" value="F:pyridoxal phosphate binding"/>
    <property type="evidence" value="ECO:0007669"/>
    <property type="project" value="InterPro"/>
</dbReference>
<evidence type="ECO:0000259" key="5">
    <source>
        <dbReference type="Pfam" id="PF00155"/>
    </source>
</evidence>
<organism evidence="6 7">
    <name type="scientific">Uncinula necator</name>
    <name type="common">Grape powdery mildew</name>
    <dbReference type="NCBI Taxonomy" id="52586"/>
    <lineage>
        <taxon>Eukaryota</taxon>
        <taxon>Fungi</taxon>
        <taxon>Dikarya</taxon>
        <taxon>Ascomycota</taxon>
        <taxon>Pezizomycotina</taxon>
        <taxon>Leotiomycetes</taxon>
        <taxon>Erysiphales</taxon>
        <taxon>Erysiphaceae</taxon>
        <taxon>Erysiphe</taxon>
    </lineage>
</organism>
<dbReference type="Gene3D" id="3.40.640.10">
    <property type="entry name" value="Type I PLP-dependent aspartate aminotransferase-like (Major domain)"/>
    <property type="match status" value="1"/>
</dbReference>
<dbReference type="PANTHER" id="PTHR13693:SF77">
    <property type="entry name" value="8-AMINO-7-OXONONANOATE SYNTHASE"/>
    <property type="match status" value="1"/>
</dbReference>
<dbReference type="Proteomes" id="UP000030854">
    <property type="component" value="Unassembled WGS sequence"/>
</dbReference>
<sequence>MLAEFHEAPSALLFNSGFDANTSLFACIPQKGDVIIYDAYIHASVHEGLKLSRATKKCSFNHNSLSHLRNLISDQIQLEPGLVDGSKSIFVAVEALYSMDGDMAPLREIIELVEKSFPQGNSYLIVDEAHSNGIYGENGRGLVHSLGLQGKIFARLHTFGKALACNGAVILCDNLVREYLINYAKPFIYTTSMSYPSLVAIKTVYTLMRQGTTQPLISHLKTLIDYLFDQLSLLSPFTTHPITKDVLLSIPLKIPLSPIFPLLTPNPYDLASHCQAAGYLVRAIMPPTVPIGTQRIRICLHSGNTFKEVDNLVHCILLWLEKQRKKEPSTQKSSERSMIKAVL</sequence>
<dbReference type="STRING" id="52586.A0A0B1P375"/>
<dbReference type="InterPro" id="IPR015424">
    <property type="entry name" value="PyrdxlP-dep_Trfase"/>
</dbReference>
<gene>
    <name evidence="6" type="ORF">EV44_g1935</name>
</gene>
<comment type="cofactor">
    <cofactor evidence="1">
        <name>pyridoxal 5'-phosphate</name>
        <dbReference type="ChEBI" id="CHEBI:597326"/>
    </cofactor>
</comment>
<dbReference type="InterPro" id="IPR004839">
    <property type="entry name" value="Aminotransferase_I/II_large"/>
</dbReference>
<dbReference type="PANTHER" id="PTHR13693">
    <property type="entry name" value="CLASS II AMINOTRANSFERASE/8-AMINO-7-OXONONANOATE SYNTHASE"/>
    <property type="match status" value="1"/>
</dbReference>
<dbReference type="EMBL" id="JNVN01001602">
    <property type="protein sequence ID" value="KHJ33147.1"/>
    <property type="molecule type" value="Genomic_DNA"/>
</dbReference>
<name>A0A0B1P375_UNCNE</name>
<keyword evidence="4" id="KW-0663">Pyridoxal phosphate</keyword>
<comment type="similarity">
    <text evidence="2">Belongs to the class-II pyridoxal-phosphate-dependent aminotransferase family. BioF subfamily.</text>
</comment>
<protein>
    <submittedName>
        <fullName evidence="6">Putative 8-amino-7-oxononanoate synthase</fullName>
    </submittedName>
</protein>
<dbReference type="Gene3D" id="3.90.1150.10">
    <property type="entry name" value="Aspartate Aminotransferase, domain 1"/>
    <property type="match status" value="1"/>
</dbReference>
<keyword evidence="3" id="KW-0808">Transferase</keyword>
<comment type="caution">
    <text evidence="6">The sequence shown here is derived from an EMBL/GenBank/DDBJ whole genome shotgun (WGS) entry which is preliminary data.</text>
</comment>
<reference evidence="6 7" key="1">
    <citation type="journal article" date="2014" name="BMC Genomics">
        <title>Adaptive genomic structural variation in the grape powdery mildew pathogen, Erysiphe necator.</title>
        <authorList>
            <person name="Jones L."/>
            <person name="Riaz S."/>
            <person name="Morales-Cruz A."/>
            <person name="Amrine K.C."/>
            <person name="McGuire B."/>
            <person name="Gubler W.D."/>
            <person name="Walker M.A."/>
            <person name="Cantu D."/>
        </authorList>
    </citation>
    <scope>NUCLEOTIDE SEQUENCE [LARGE SCALE GENOMIC DNA]</scope>
    <source>
        <strain evidence="7">c</strain>
    </source>
</reference>
<proteinExistence type="inferred from homology"/>
<dbReference type="OMA" id="GTHEYCD"/>
<dbReference type="Pfam" id="PF00155">
    <property type="entry name" value="Aminotran_1_2"/>
    <property type="match status" value="1"/>
</dbReference>
<evidence type="ECO:0000256" key="3">
    <source>
        <dbReference type="ARBA" id="ARBA00022679"/>
    </source>
</evidence>